<accession>Q2FN82</accession>
<keyword evidence="2" id="KW-1185">Reference proteome</keyword>
<dbReference type="eggNOG" id="arCOG09502">
    <property type="taxonomic scope" value="Archaea"/>
</dbReference>
<dbReference type="EnsemblBacteria" id="ABD42168">
    <property type="protein sequence ID" value="ABD42168"/>
    <property type="gene ID" value="Mhun_2468"/>
</dbReference>
<dbReference type="KEGG" id="mhu:Mhun_2468"/>
<dbReference type="EMBL" id="CP000254">
    <property type="protein sequence ID" value="ABD42168.1"/>
    <property type="molecule type" value="Genomic_DNA"/>
</dbReference>
<dbReference type="OrthoDB" id="112274at2157"/>
<name>Q2FN82_METHJ</name>
<dbReference type="AlphaFoldDB" id="Q2FN82"/>
<dbReference type="Proteomes" id="UP000001941">
    <property type="component" value="Chromosome"/>
</dbReference>
<dbReference type="GeneID" id="3923973"/>
<protein>
    <submittedName>
        <fullName evidence="1">Uncharacterized protein</fullName>
    </submittedName>
</protein>
<dbReference type="InParanoid" id="Q2FN82"/>
<reference evidence="2" key="1">
    <citation type="journal article" date="2016" name="Stand. Genomic Sci.">
        <title>Complete genome sequence of Methanospirillum hungatei type strain JF1.</title>
        <authorList>
            <person name="Gunsalus R.P."/>
            <person name="Cook L.E."/>
            <person name="Crable B."/>
            <person name="Rohlin L."/>
            <person name="McDonald E."/>
            <person name="Mouttaki H."/>
            <person name="Sieber J.R."/>
            <person name="Poweleit N."/>
            <person name="Zhou H."/>
            <person name="Lapidus A.L."/>
            <person name="Daligault H.E."/>
            <person name="Land M."/>
            <person name="Gilna P."/>
            <person name="Ivanova N."/>
            <person name="Kyrpides N."/>
            <person name="Culley D.E."/>
            <person name="McInerney M.J."/>
        </authorList>
    </citation>
    <scope>NUCLEOTIDE SEQUENCE [LARGE SCALE GENOMIC DNA]</scope>
    <source>
        <strain evidence="2">ATCC 27890 / DSM 864 / NBRC 100397 / JF-1</strain>
    </source>
</reference>
<dbReference type="RefSeq" id="WP_011449426.1">
    <property type="nucleotide sequence ID" value="NC_007796.1"/>
</dbReference>
<gene>
    <name evidence="1" type="ordered locus">Mhun_2468</name>
</gene>
<sequence length="76" mass="8588">MSDISEKVLAITVQVLGPASRRFLERQTKFHLDGLEFDDLKKEHIPELAKWVGISAQLIVDEKKASQLADKIKNLS</sequence>
<proteinExistence type="predicted"/>
<dbReference type="STRING" id="323259.Mhun_2468"/>
<dbReference type="HOGENOM" id="CLU_2662361_0_0_2"/>
<organism evidence="1 2">
    <name type="scientific">Methanospirillum hungatei JF-1 (strain ATCC 27890 / DSM 864 / NBRC 100397 / JF-1)</name>
    <dbReference type="NCBI Taxonomy" id="323259"/>
    <lineage>
        <taxon>Archaea</taxon>
        <taxon>Methanobacteriati</taxon>
        <taxon>Methanobacteriota</taxon>
        <taxon>Stenosarchaea group</taxon>
        <taxon>Methanomicrobia</taxon>
        <taxon>Methanomicrobiales</taxon>
        <taxon>Methanospirillaceae</taxon>
        <taxon>Methanospirillum</taxon>
    </lineage>
</organism>
<evidence type="ECO:0000313" key="2">
    <source>
        <dbReference type="Proteomes" id="UP000001941"/>
    </source>
</evidence>
<evidence type="ECO:0000313" key="1">
    <source>
        <dbReference type="EMBL" id="ABD42168.1"/>
    </source>
</evidence>